<dbReference type="Proteomes" id="UP000008810">
    <property type="component" value="Chromosome 3"/>
</dbReference>
<dbReference type="EnsemblPlants" id="PNT67989">
    <property type="protein sequence ID" value="PNT67989"/>
    <property type="gene ID" value="BRADI_3g34634v3"/>
</dbReference>
<feature type="region of interest" description="Disordered" evidence="1">
    <location>
        <begin position="1"/>
        <end position="42"/>
    </location>
</feature>
<name>A0A2K2D136_BRADI</name>
<dbReference type="EMBL" id="CM000882">
    <property type="protein sequence ID" value="PNT67989.1"/>
    <property type="molecule type" value="Genomic_DNA"/>
</dbReference>
<feature type="compositionally biased region" description="Basic residues" evidence="1">
    <location>
        <begin position="1"/>
        <end position="16"/>
    </location>
</feature>
<reference evidence="2" key="2">
    <citation type="submission" date="2017-06" db="EMBL/GenBank/DDBJ databases">
        <title>WGS assembly of Brachypodium distachyon.</title>
        <authorList>
            <consortium name="The International Brachypodium Initiative"/>
            <person name="Lucas S."/>
            <person name="Harmon-Smith M."/>
            <person name="Lail K."/>
            <person name="Tice H."/>
            <person name="Grimwood J."/>
            <person name="Bruce D."/>
            <person name="Barry K."/>
            <person name="Shu S."/>
            <person name="Lindquist E."/>
            <person name="Wang M."/>
            <person name="Pitluck S."/>
            <person name="Vogel J.P."/>
            <person name="Garvin D.F."/>
            <person name="Mockler T.C."/>
            <person name="Schmutz J."/>
            <person name="Rokhsar D."/>
            <person name="Bevan M.W."/>
        </authorList>
    </citation>
    <scope>NUCLEOTIDE SEQUENCE</scope>
    <source>
        <strain evidence="2">Bd21</strain>
    </source>
</reference>
<feature type="compositionally biased region" description="Acidic residues" evidence="1">
    <location>
        <begin position="115"/>
        <end position="133"/>
    </location>
</feature>
<accession>A0A2K2D136</accession>
<gene>
    <name evidence="2" type="ORF">BRADI_3g34634v3</name>
</gene>
<dbReference type="AlphaFoldDB" id="A0A2K2D136"/>
<evidence type="ECO:0000313" key="2">
    <source>
        <dbReference type="EMBL" id="PNT67989.1"/>
    </source>
</evidence>
<protein>
    <submittedName>
        <fullName evidence="2 3">Uncharacterized protein</fullName>
    </submittedName>
</protein>
<dbReference type="InParanoid" id="A0A2K2D136"/>
<dbReference type="Gramene" id="PNT67989">
    <property type="protein sequence ID" value="PNT67989"/>
    <property type="gene ID" value="BRADI_3g34634v3"/>
</dbReference>
<reference evidence="3" key="3">
    <citation type="submission" date="2018-08" db="UniProtKB">
        <authorList>
            <consortium name="EnsemblPlants"/>
        </authorList>
    </citation>
    <scope>IDENTIFICATION</scope>
    <source>
        <strain evidence="3">cv. Bd21</strain>
    </source>
</reference>
<proteinExistence type="predicted"/>
<organism evidence="2">
    <name type="scientific">Brachypodium distachyon</name>
    <name type="common">Purple false brome</name>
    <name type="synonym">Trachynia distachya</name>
    <dbReference type="NCBI Taxonomy" id="15368"/>
    <lineage>
        <taxon>Eukaryota</taxon>
        <taxon>Viridiplantae</taxon>
        <taxon>Streptophyta</taxon>
        <taxon>Embryophyta</taxon>
        <taxon>Tracheophyta</taxon>
        <taxon>Spermatophyta</taxon>
        <taxon>Magnoliopsida</taxon>
        <taxon>Liliopsida</taxon>
        <taxon>Poales</taxon>
        <taxon>Poaceae</taxon>
        <taxon>BOP clade</taxon>
        <taxon>Pooideae</taxon>
        <taxon>Stipodae</taxon>
        <taxon>Brachypodieae</taxon>
        <taxon>Brachypodium</taxon>
    </lineage>
</organism>
<evidence type="ECO:0000313" key="3">
    <source>
        <dbReference type="EnsemblPlants" id="PNT67989"/>
    </source>
</evidence>
<sequence>MVHSRHSYRASPRRGGRTLSIGGRGNPRGRCGRGGANEHAAVRRRSIDAWRCGARKWEKHHHLSRDAERRSQAYLLEEARLVAAEAGSSGGARMPRCEEPESSHAIMRSRAFSSSEEENEEEEEAQQLEEEEDPRYLAAIPATIVTRDEEDACRKKEDAEDPDIELTIVESKKAIPPGRELIIVSDDE</sequence>
<feature type="region of interest" description="Disordered" evidence="1">
    <location>
        <begin position="85"/>
        <end position="137"/>
    </location>
</feature>
<keyword evidence="4" id="KW-1185">Reference proteome</keyword>
<evidence type="ECO:0000313" key="4">
    <source>
        <dbReference type="Proteomes" id="UP000008810"/>
    </source>
</evidence>
<reference evidence="2 3" key="1">
    <citation type="journal article" date="2010" name="Nature">
        <title>Genome sequencing and analysis of the model grass Brachypodium distachyon.</title>
        <authorList>
            <consortium name="International Brachypodium Initiative"/>
        </authorList>
    </citation>
    <scope>NUCLEOTIDE SEQUENCE [LARGE SCALE GENOMIC DNA]</scope>
    <source>
        <strain evidence="2 3">Bd21</strain>
    </source>
</reference>
<evidence type="ECO:0000256" key="1">
    <source>
        <dbReference type="SAM" id="MobiDB-lite"/>
    </source>
</evidence>